<evidence type="ECO:0000259" key="6">
    <source>
        <dbReference type="PROSITE" id="PS50111"/>
    </source>
</evidence>
<sequence>MSKFLTVLKKLKGSRGFDKQAFKLSLKKLAVRNLQVRFPKDKFSLENWSLQWKLVLTFAIIIALINVAMVVTIFKEAESTVSELMANRIKITAADNADKISIMLHSMDKREIANKTDYYLTKQRNAYKVLKYRAYVDVIDTNGKSVVTGKQEQPIKPKDSELISLLQKTKNGGTYSAPLGGTLCTVVLEPIAGRDWYFVAGVAEEDFLAPVKHMQITAFVVGLLAFTIATMVCVLGTRKFCRPLQQMMSTMEQARAGNLTVRVQETGTGPEFNQLGACFNAMLADFGSLLCELNQTASVLSESSRGMSKVANQQLAAVEKTDRAVRVMSSSVQQITEIVQETQVSSQAMMDSAEEGTRAVKKLVQVINQNHRVISEQAMAIGSLGQRIQAIGQLLDLIRKISKDTHLLALNASIEAARAGEHGRGFAVVATEVRRLAEETAATTREVEQIIAAIVRESSEVLNKVDQSKKIAGEGLTATLSAEEALRRISETIELTGQQIIQIHYGAEKISQGTFTVEELIKQLAGGMGDAGRDNERATARQIANTANTLNQLSETLRAKLEGFTLNKVPEEEVLRQRPRGEEEGPKDEKDADRTGSLTGKPALIET</sequence>
<feature type="transmembrane region" description="Helical" evidence="5">
    <location>
        <begin position="54"/>
        <end position="74"/>
    </location>
</feature>
<dbReference type="CDD" id="cd06225">
    <property type="entry name" value="HAMP"/>
    <property type="match status" value="1"/>
</dbReference>
<dbReference type="InterPro" id="IPR004089">
    <property type="entry name" value="MCPsignal_dom"/>
</dbReference>
<keyword evidence="1 3" id="KW-0807">Transducer</keyword>
<keyword evidence="5" id="KW-1133">Transmembrane helix</keyword>
<organism evidence="8 9">
    <name type="scientific">Desulforamulus putei DSM 12395</name>
    <dbReference type="NCBI Taxonomy" id="1121429"/>
    <lineage>
        <taxon>Bacteria</taxon>
        <taxon>Bacillati</taxon>
        <taxon>Bacillota</taxon>
        <taxon>Clostridia</taxon>
        <taxon>Eubacteriales</taxon>
        <taxon>Peptococcaceae</taxon>
        <taxon>Desulforamulus</taxon>
    </lineage>
</organism>
<feature type="region of interest" description="Disordered" evidence="4">
    <location>
        <begin position="569"/>
        <end position="607"/>
    </location>
</feature>
<dbReference type="SMART" id="SM00304">
    <property type="entry name" value="HAMP"/>
    <property type="match status" value="1"/>
</dbReference>
<proteinExistence type="inferred from homology"/>
<dbReference type="SMART" id="SM00283">
    <property type="entry name" value="MA"/>
    <property type="match status" value="1"/>
</dbReference>
<dbReference type="Pfam" id="PF00672">
    <property type="entry name" value="HAMP"/>
    <property type="match status" value="1"/>
</dbReference>
<dbReference type="PANTHER" id="PTHR32089:SF112">
    <property type="entry name" value="LYSOZYME-LIKE PROTEIN-RELATED"/>
    <property type="match status" value="1"/>
</dbReference>
<feature type="transmembrane region" description="Helical" evidence="5">
    <location>
        <begin position="216"/>
        <end position="237"/>
    </location>
</feature>
<dbReference type="Proteomes" id="UP000184148">
    <property type="component" value="Unassembled WGS sequence"/>
</dbReference>
<evidence type="ECO:0000256" key="4">
    <source>
        <dbReference type="SAM" id="MobiDB-lite"/>
    </source>
</evidence>
<dbReference type="AlphaFoldDB" id="A0A1M4X463"/>
<feature type="domain" description="HAMP" evidence="7">
    <location>
        <begin position="238"/>
        <end position="291"/>
    </location>
</feature>
<dbReference type="Pfam" id="PF00015">
    <property type="entry name" value="MCPsignal"/>
    <property type="match status" value="1"/>
</dbReference>
<dbReference type="PROSITE" id="PS50885">
    <property type="entry name" value="HAMP"/>
    <property type="match status" value="1"/>
</dbReference>
<dbReference type="RefSeq" id="WP_238456978.1">
    <property type="nucleotide sequence ID" value="NZ_FQUY01000007.1"/>
</dbReference>
<evidence type="ECO:0000259" key="7">
    <source>
        <dbReference type="PROSITE" id="PS50885"/>
    </source>
</evidence>
<dbReference type="STRING" id="1121429.SAMN02745133_01358"/>
<evidence type="ECO:0000313" key="8">
    <source>
        <dbReference type="EMBL" id="SHE88153.1"/>
    </source>
</evidence>
<feature type="compositionally biased region" description="Basic and acidic residues" evidence="4">
    <location>
        <begin position="569"/>
        <end position="594"/>
    </location>
</feature>
<dbReference type="PROSITE" id="PS50111">
    <property type="entry name" value="CHEMOTAXIS_TRANSDUC_2"/>
    <property type="match status" value="1"/>
</dbReference>
<keyword evidence="5" id="KW-0472">Membrane</keyword>
<evidence type="ECO:0000313" key="9">
    <source>
        <dbReference type="Proteomes" id="UP000184148"/>
    </source>
</evidence>
<dbReference type="InterPro" id="IPR003660">
    <property type="entry name" value="HAMP_dom"/>
</dbReference>
<dbReference type="GO" id="GO:0007165">
    <property type="term" value="P:signal transduction"/>
    <property type="evidence" value="ECO:0007669"/>
    <property type="project" value="UniProtKB-KW"/>
</dbReference>
<accession>A0A1M4X463</accession>
<feature type="domain" description="Methyl-accepting transducer" evidence="6">
    <location>
        <begin position="289"/>
        <end position="525"/>
    </location>
</feature>
<gene>
    <name evidence="8" type="ORF">SAMN02745133_01358</name>
</gene>
<name>A0A1M4X463_9FIRM</name>
<dbReference type="EMBL" id="FQUY01000007">
    <property type="protein sequence ID" value="SHE88153.1"/>
    <property type="molecule type" value="Genomic_DNA"/>
</dbReference>
<dbReference type="SUPFAM" id="SSF58104">
    <property type="entry name" value="Methyl-accepting chemotaxis protein (MCP) signaling domain"/>
    <property type="match status" value="1"/>
</dbReference>
<evidence type="ECO:0000256" key="1">
    <source>
        <dbReference type="ARBA" id="ARBA00023224"/>
    </source>
</evidence>
<dbReference type="GO" id="GO:0016020">
    <property type="term" value="C:membrane"/>
    <property type="evidence" value="ECO:0007669"/>
    <property type="project" value="InterPro"/>
</dbReference>
<dbReference type="PANTHER" id="PTHR32089">
    <property type="entry name" value="METHYL-ACCEPTING CHEMOTAXIS PROTEIN MCPB"/>
    <property type="match status" value="1"/>
</dbReference>
<protein>
    <submittedName>
        <fullName evidence="8">Methyl-accepting chemotaxis protein</fullName>
    </submittedName>
</protein>
<evidence type="ECO:0000256" key="3">
    <source>
        <dbReference type="PROSITE-ProRule" id="PRU00284"/>
    </source>
</evidence>
<keyword evidence="5" id="KW-0812">Transmembrane</keyword>
<keyword evidence="9" id="KW-1185">Reference proteome</keyword>
<evidence type="ECO:0000256" key="2">
    <source>
        <dbReference type="ARBA" id="ARBA00029447"/>
    </source>
</evidence>
<reference evidence="9" key="1">
    <citation type="submission" date="2016-11" db="EMBL/GenBank/DDBJ databases">
        <authorList>
            <person name="Varghese N."/>
            <person name="Submissions S."/>
        </authorList>
    </citation>
    <scope>NUCLEOTIDE SEQUENCE [LARGE SCALE GENOMIC DNA]</scope>
    <source>
        <strain evidence="9">DSM 12395</strain>
    </source>
</reference>
<comment type="similarity">
    <text evidence="2">Belongs to the methyl-accepting chemotaxis (MCP) protein family.</text>
</comment>
<dbReference type="Gene3D" id="1.10.287.950">
    <property type="entry name" value="Methyl-accepting chemotaxis protein"/>
    <property type="match status" value="1"/>
</dbReference>
<evidence type="ECO:0000256" key="5">
    <source>
        <dbReference type="SAM" id="Phobius"/>
    </source>
</evidence>